<keyword evidence="1" id="KW-0479">Metal-binding</keyword>
<feature type="region of interest" description="Disordered" evidence="4">
    <location>
        <begin position="257"/>
        <end position="299"/>
    </location>
</feature>
<proteinExistence type="predicted"/>
<protein>
    <recommendedName>
        <fullName evidence="7">Zinc finger PHD-type domain-containing protein</fullName>
    </recommendedName>
</protein>
<evidence type="ECO:0000256" key="1">
    <source>
        <dbReference type="ARBA" id="ARBA00022723"/>
    </source>
</evidence>
<dbReference type="OrthoDB" id="608866at2759"/>
<name>A0A5S9UGN0_ARATH</name>
<dbReference type="InterPro" id="IPR011011">
    <property type="entry name" value="Znf_FYVE_PHD"/>
</dbReference>
<dbReference type="InterPro" id="IPR013083">
    <property type="entry name" value="Znf_RING/FYVE/PHD"/>
</dbReference>
<dbReference type="GO" id="GO:0008270">
    <property type="term" value="F:zinc ion binding"/>
    <property type="evidence" value="ECO:0007669"/>
    <property type="project" value="UniProtKB-KW"/>
</dbReference>
<dbReference type="PANTHER" id="PTHR47863:SF9">
    <property type="entry name" value="F10B6.17"/>
    <property type="match status" value="1"/>
</dbReference>
<evidence type="ECO:0000256" key="4">
    <source>
        <dbReference type="SAM" id="MobiDB-lite"/>
    </source>
</evidence>
<evidence type="ECO:0000256" key="2">
    <source>
        <dbReference type="ARBA" id="ARBA00022771"/>
    </source>
</evidence>
<dbReference type="AlphaFoldDB" id="A0A5S9UGN0"/>
<gene>
    <name evidence="5" type="ORF">C24_LOCUS1521</name>
</gene>
<accession>A0A5S9UGN0</accession>
<organism evidence="5 6">
    <name type="scientific">Arabidopsis thaliana</name>
    <name type="common">Mouse-ear cress</name>
    <dbReference type="NCBI Taxonomy" id="3702"/>
    <lineage>
        <taxon>Eukaryota</taxon>
        <taxon>Viridiplantae</taxon>
        <taxon>Streptophyta</taxon>
        <taxon>Embryophyta</taxon>
        <taxon>Tracheophyta</taxon>
        <taxon>Spermatophyta</taxon>
        <taxon>Magnoliopsida</taxon>
        <taxon>eudicotyledons</taxon>
        <taxon>Gunneridae</taxon>
        <taxon>Pentapetalae</taxon>
        <taxon>rosids</taxon>
        <taxon>malvids</taxon>
        <taxon>Brassicales</taxon>
        <taxon>Brassicaceae</taxon>
        <taxon>Camelineae</taxon>
        <taxon>Arabidopsis</taxon>
    </lineage>
</organism>
<dbReference type="Proteomes" id="UP000434276">
    <property type="component" value="Unassembled WGS sequence"/>
</dbReference>
<reference evidence="5 6" key="1">
    <citation type="submission" date="2019-12" db="EMBL/GenBank/DDBJ databases">
        <authorList>
            <person name="Jiao W.-B."/>
            <person name="Schneeberger K."/>
        </authorList>
    </citation>
    <scope>NUCLEOTIDE SEQUENCE [LARGE SCALE GENOMIC DNA]</scope>
    <source>
        <strain evidence="6">cv. C24</strain>
    </source>
</reference>
<dbReference type="ExpressionAtlas" id="A0A5S9UGN0">
    <property type="expression patterns" value="baseline and differential"/>
</dbReference>
<dbReference type="SUPFAM" id="SSF57903">
    <property type="entry name" value="FYVE/PHD zinc finger"/>
    <property type="match status" value="1"/>
</dbReference>
<dbReference type="PANTHER" id="PTHR47863">
    <property type="entry name" value="RING/FYVE/PHD ZINC FINGER SUPERFAMILY PROTEIN"/>
    <property type="match status" value="1"/>
</dbReference>
<evidence type="ECO:0000313" key="6">
    <source>
        <dbReference type="Proteomes" id="UP000434276"/>
    </source>
</evidence>
<sequence>MDDHGGSDLSLEDLMDEYSSRPTQIAEWLWCIEYVAKFVKDLSCLLDLMNIGYQYSDDYGKRINEVLSLRVLEFMFDPSMSDANGVGVASALEEKVEFDLSLSNADVLRAILKEIPVAELRVGMPELSKFNVLPFIAHKNLCLPQCALEKLRDVSLMENQTSATPFMETNDPVFRDDRSVHMDLCEEEPVDEQQLHIGNAKEPTDEQYVHIGNEKESIDEQQVHIGLELNRNEKDKVIAIDDEDEPMHTNEKGEVVVIDDDTESDQGTTSNGTFSPRHNGNTTDGTFSPSSRRSPEDAHVKCTKDGTWLISGSDDESDMITDPHSIKKNPNTYLNLLPSSSRTRPENVCWKCEKEGTLLICSRSECAAKVHKECLNCPVNVDEYGNFLCPLCWYDRLAMEYHESQKLISCAKRRLVKCFPVLSIRSKRLK</sequence>
<keyword evidence="3" id="KW-0862">Zinc</keyword>
<evidence type="ECO:0008006" key="7">
    <source>
        <dbReference type="Google" id="ProtNLM"/>
    </source>
</evidence>
<dbReference type="Gene3D" id="3.30.40.10">
    <property type="entry name" value="Zinc/RING finger domain, C3HC4 (zinc finger)"/>
    <property type="match status" value="1"/>
</dbReference>
<evidence type="ECO:0000256" key="3">
    <source>
        <dbReference type="ARBA" id="ARBA00022833"/>
    </source>
</evidence>
<dbReference type="EMBL" id="CACSHJ010000087">
    <property type="protein sequence ID" value="CAA0204899.1"/>
    <property type="molecule type" value="Genomic_DNA"/>
</dbReference>
<keyword evidence="2" id="KW-0863">Zinc-finger</keyword>
<evidence type="ECO:0000313" key="5">
    <source>
        <dbReference type="EMBL" id="CAA0204899.1"/>
    </source>
</evidence>
<feature type="compositionally biased region" description="Polar residues" evidence="4">
    <location>
        <begin position="265"/>
        <end position="292"/>
    </location>
</feature>